<comment type="caution">
    <text evidence="3">The sequence shown here is derived from an EMBL/GenBank/DDBJ whole genome shotgun (WGS) entry which is preliminary data.</text>
</comment>
<reference evidence="3" key="1">
    <citation type="journal article" date="2020" name="Phytopathology">
        <title>Genome sequence of the chestnut blight fungus Cryphonectria parasitica EP155: A fundamental resource for an archetypical invasive plant pathogen.</title>
        <authorList>
            <person name="Crouch J.A."/>
            <person name="Dawe A."/>
            <person name="Aerts A."/>
            <person name="Barry K."/>
            <person name="Churchill A.C.L."/>
            <person name="Grimwood J."/>
            <person name="Hillman B."/>
            <person name="Milgroom M.G."/>
            <person name="Pangilinan J."/>
            <person name="Smith M."/>
            <person name="Salamov A."/>
            <person name="Schmutz J."/>
            <person name="Yadav J."/>
            <person name="Grigoriev I.V."/>
            <person name="Nuss D."/>
        </authorList>
    </citation>
    <scope>NUCLEOTIDE SEQUENCE</scope>
    <source>
        <strain evidence="3">EP155</strain>
    </source>
</reference>
<accession>A0A9P4Y5Z8</accession>
<keyword evidence="4" id="KW-1185">Reference proteome</keyword>
<feature type="region of interest" description="Disordered" evidence="1">
    <location>
        <begin position="35"/>
        <end position="55"/>
    </location>
</feature>
<dbReference type="RefSeq" id="XP_040778565.1">
    <property type="nucleotide sequence ID" value="XM_040920354.1"/>
</dbReference>
<feature type="signal peptide" evidence="2">
    <location>
        <begin position="1"/>
        <end position="22"/>
    </location>
</feature>
<keyword evidence="2" id="KW-0732">Signal</keyword>
<protein>
    <submittedName>
        <fullName evidence="3">Uncharacterized protein</fullName>
    </submittedName>
</protein>
<gene>
    <name evidence="3" type="ORF">M406DRAFT_328674</name>
</gene>
<evidence type="ECO:0000256" key="2">
    <source>
        <dbReference type="SAM" id="SignalP"/>
    </source>
</evidence>
<dbReference type="Proteomes" id="UP000803844">
    <property type="component" value="Unassembled WGS sequence"/>
</dbReference>
<dbReference type="AlphaFoldDB" id="A0A9P4Y5Z8"/>
<evidence type="ECO:0000313" key="4">
    <source>
        <dbReference type="Proteomes" id="UP000803844"/>
    </source>
</evidence>
<feature type="chain" id="PRO_5040332674" evidence="2">
    <location>
        <begin position="23"/>
        <end position="172"/>
    </location>
</feature>
<proteinExistence type="predicted"/>
<evidence type="ECO:0000256" key="1">
    <source>
        <dbReference type="SAM" id="MobiDB-lite"/>
    </source>
</evidence>
<organism evidence="3 4">
    <name type="scientific">Cryphonectria parasitica (strain ATCC 38755 / EP155)</name>
    <dbReference type="NCBI Taxonomy" id="660469"/>
    <lineage>
        <taxon>Eukaryota</taxon>
        <taxon>Fungi</taxon>
        <taxon>Dikarya</taxon>
        <taxon>Ascomycota</taxon>
        <taxon>Pezizomycotina</taxon>
        <taxon>Sordariomycetes</taxon>
        <taxon>Sordariomycetidae</taxon>
        <taxon>Diaporthales</taxon>
        <taxon>Cryphonectriaceae</taxon>
        <taxon>Cryphonectria-Endothia species complex</taxon>
        <taxon>Cryphonectria</taxon>
    </lineage>
</organism>
<evidence type="ECO:0000313" key="3">
    <source>
        <dbReference type="EMBL" id="KAF3767604.1"/>
    </source>
</evidence>
<name>A0A9P4Y5Z8_CRYP1</name>
<sequence length="172" mass="16462">MQIKALMTPLAAAAVVSAVADGGPPPQVAPIVIAASSGAPPPPPPPPPASSSAPSSWTVVDWFTTVCPTPTVVTYNNVFYTATTDYETITITNCPCTVAAGWGSGAQGGGAAGGAAAGGAGQAGVVTAAAATYVQATAAVAPPVAYVTGAADKQQHAMAGVLGMAGLAAMVL</sequence>
<feature type="compositionally biased region" description="Pro residues" evidence="1">
    <location>
        <begin position="39"/>
        <end position="49"/>
    </location>
</feature>
<dbReference type="GeneID" id="63837483"/>
<dbReference type="EMBL" id="MU032346">
    <property type="protein sequence ID" value="KAF3767604.1"/>
    <property type="molecule type" value="Genomic_DNA"/>
</dbReference>